<dbReference type="EMBL" id="JAROAS010000019">
    <property type="protein sequence ID" value="MED4128486.1"/>
    <property type="molecule type" value="Genomic_DNA"/>
</dbReference>
<comment type="caution">
    <text evidence="3">The sequence shown here is derived from an EMBL/GenBank/DDBJ whole genome shotgun (WGS) entry which is preliminary data.</text>
</comment>
<dbReference type="InterPro" id="IPR036634">
    <property type="entry name" value="PRD_sf"/>
</dbReference>
<accession>A0ABU6NJV1</accession>
<keyword evidence="1" id="KW-0677">Repeat</keyword>
<dbReference type="PANTHER" id="PTHR30185:SF15">
    <property type="entry name" value="CRYPTIC BETA-GLUCOSIDE BGL OPERON ANTITERMINATOR"/>
    <property type="match status" value="1"/>
</dbReference>
<proteinExistence type="predicted"/>
<dbReference type="Gene3D" id="1.10.1790.10">
    <property type="entry name" value="PRD domain"/>
    <property type="match status" value="1"/>
</dbReference>
<feature type="domain" description="PRD" evidence="2">
    <location>
        <begin position="110"/>
        <end position="218"/>
    </location>
</feature>
<dbReference type="Proteomes" id="UP001341820">
    <property type="component" value="Unassembled WGS sequence"/>
</dbReference>
<dbReference type="PANTHER" id="PTHR30185">
    <property type="entry name" value="CRYPTIC BETA-GLUCOSIDE BGL OPERON ANTITERMINATOR"/>
    <property type="match status" value="1"/>
</dbReference>
<organism evidence="3 4">
    <name type="scientific">Shouchella miscanthi</name>
    <dbReference type="NCBI Taxonomy" id="2598861"/>
    <lineage>
        <taxon>Bacteria</taxon>
        <taxon>Bacillati</taxon>
        <taxon>Bacillota</taxon>
        <taxon>Bacilli</taxon>
        <taxon>Bacillales</taxon>
        <taxon>Bacillaceae</taxon>
        <taxon>Shouchella</taxon>
    </lineage>
</organism>
<keyword evidence="4" id="KW-1185">Reference proteome</keyword>
<evidence type="ECO:0000256" key="1">
    <source>
        <dbReference type="ARBA" id="ARBA00022737"/>
    </source>
</evidence>
<dbReference type="SUPFAM" id="SSF63520">
    <property type="entry name" value="PTS-regulatory domain, PRD"/>
    <property type="match status" value="1"/>
</dbReference>
<protein>
    <submittedName>
        <fullName evidence="3">PRD domain-containing protein</fullName>
    </submittedName>
</protein>
<dbReference type="PROSITE" id="PS51372">
    <property type="entry name" value="PRD_2"/>
    <property type="match status" value="1"/>
</dbReference>
<dbReference type="InterPro" id="IPR011608">
    <property type="entry name" value="PRD"/>
</dbReference>
<evidence type="ECO:0000313" key="3">
    <source>
        <dbReference type="EMBL" id="MED4128486.1"/>
    </source>
</evidence>
<name>A0ABU6NJV1_9BACI</name>
<evidence type="ECO:0000259" key="2">
    <source>
        <dbReference type="PROSITE" id="PS51372"/>
    </source>
</evidence>
<sequence length="218" mass="25454">MVLKSRNTMVVSAVLFLIVVILLRFAGGLFEDNIAMFIGSIFGGNAESVPLIDFSSINLSWLNPSEWSMGDAMSSINAWLHDMIDSVLPAMINMFYYFVNGQQENKTKMEETLKMTELINRVIELVQYHFQIKLDEDSLNYTRFVTHLRYFLIRQMKQDALEQEEVDKTLLELVKTKYEKAYQAVEKIAKLLETKYGWTLSSNERLYLTLHVWRVTKR</sequence>
<evidence type="ECO:0000313" key="4">
    <source>
        <dbReference type="Proteomes" id="UP001341820"/>
    </source>
</evidence>
<dbReference type="RefSeq" id="WP_328237241.1">
    <property type="nucleotide sequence ID" value="NZ_JAROAS010000019.1"/>
</dbReference>
<reference evidence="3 4" key="1">
    <citation type="submission" date="2023-03" db="EMBL/GenBank/DDBJ databases">
        <title>Bacillus Genome Sequencing.</title>
        <authorList>
            <person name="Dunlap C."/>
        </authorList>
    </citation>
    <scope>NUCLEOTIDE SEQUENCE [LARGE SCALE GENOMIC DNA]</scope>
    <source>
        <strain evidence="3 4">B-4107</strain>
    </source>
</reference>
<gene>
    <name evidence="3" type="ORF">P5F74_10115</name>
</gene>
<dbReference type="InterPro" id="IPR050661">
    <property type="entry name" value="BglG_antiterminators"/>
</dbReference>
<dbReference type="Pfam" id="PF00874">
    <property type="entry name" value="PRD"/>
    <property type="match status" value="1"/>
</dbReference>